<dbReference type="InterPro" id="IPR050089">
    <property type="entry name" value="SAICAR_synthetase"/>
</dbReference>
<dbReference type="GO" id="GO:0004639">
    <property type="term" value="F:phosphoribosylaminoimidazolesuccinocarboxamide synthase activity"/>
    <property type="evidence" value="ECO:0007669"/>
    <property type="project" value="UniProtKB-EC"/>
</dbReference>
<organism evidence="9">
    <name type="scientific">Peptoniphilus harei</name>
    <dbReference type="NCBI Taxonomy" id="54005"/>
    <lineage>
        <taxon>Bacteria</taxon>
        <taxon>Bacillati</taxon>
        <taxon>Bacillota</taxon>
        <taxon>Tissierellia</taxon>
        <taxon>Tissierellales</taxon>
        <taxon>Peptoniphilaceae</taxon>
        <taxon>Peptoniphilus</taxon>
    </lineage>
</organism>
<dbReference type="GO" id="GO:0005524">
    <property type="term" value="F:ATP binding"/>
    <property type="evidence" value="ECO:0007669"/>
    <property type="project" value="UniProtKB-KW"/>
</dbReference>
<dbReference type="Gene3D" id="3.30.200.20">
    <property type="entry name" value="Phosphorylase Kinase, domain 1"/>
    <property type="match status" value="1"/>
</dbReference>
<evidence type="ECO:0000256" key="2">
    <source>
        <dbReference type="ARBA" id="ARBA00012217"/>
    </source>
</evidence>
<keyword evidence="4" id="KW-0547">Nucleotide-binding</keyword>
<protein>
    <recommendedName>
        <fullName evidence="2">phosphoribosylaminoimidazolesuccinocarboxamide synthase</fullName>
        <ecNumber evidence="2">6.3.2.6</ecNumber>
    </recommendedName>
</protein>
<proteinExistence type="predicted"/>
<evidence type="ECO:0000256" key="5">
    <source>
        <dbReference type="ARBA" id="ARBA00022755"/>
    </source>
</evidence>
<sequence>MKTIYQGKTKNVLEDNGRCYLQFKDDMTGTDGVFDTGGNQVAGSIEGAGKECLKVTKYFFEKINEAGINTHYISSDLDNNLMEVKRASVFGKGLEVITRFKAVGSFYRRYGLYVEEGADLPEYTEITLKDDGRDDPLITKEGLVTLGILKAEEYDTIVEMNRKIANIVKDLLKEKGLDLYDIKFEYGRLEGSDEIVLIDEVSGGNMRAYKDGVYVKPLDVSKYLGI</sequence>
<dbReference type="RefSeq" id="WP_005955896.1">
    <property type="nucleotide sequence ID" value="NZ_CABJAL010000002.1"/>
</dbReference>
<dbReference type="Gene3D" id="3.30.470.20">
    <property type="entry name" value="ATP-grasp fold, B domain"/>
    <property type="match status" value="1"/>
</dbReference>
<dbReference type="PANTHER" id="PTHR43599:SF3">
    <property type="entry name" value="SI:DKEY-6E2.2"/>
    <property type="match status" value="1"/>
</dbReference>
<dbReference type="PATRIC" id="fig|54005.3.peg.796"/>
<evidence type="ECO:0000256" key="3">
    <source>
        <dbReference type="ARBA" id="ARBA00022598"/>
    </source>
</evidence>
<reference evidence="9 10" key="1">
    <citation type="submission" date="2016-01" db="EMBL/GenBank/DDBJ databases">
        <authorList>
            <person name="Oliw E.H."/>
        </authorList>
    </citation>
    <scope>NUCLEOTIDE SEQUENCE [LARGE SCALE GENOMIC DNA]</scope>
    <source>
        <strain evidence="9 10">CMW7756A</strain>
    </source>
</reference>
<comment type="caution">
    <text evidence="9">The sequence shown here is derived from an EMBL/GenBank/DDBJ whole genome shotgun (WGS) entry which is preliminary data.</text>
</comment>
<keyword evidence="3" id="KW-0436">Ligase</keyword>
<evidence type="ECO:0000259" key="8">
    <source>
        <dbReference type="Pfam" id="PF01259"/>
    </source>
</evidence>
<evidence type="ECO:0000256" key="7">
    <source>
        <dbReference type="ARBA" id="ARBA00048475"/>
    </source>
</evidence>
<dbReference type="EC" id="6.3.2.6" evidence="2"/>
<dbReference type="Proteomes" id="UP000070174">
    <property type="component" value="Unassembled WGS sequence"/>
</dbReference>
<dbReference type="PANTHER" id="PTHR43599">
    <property type="entry name" value="MULTIFUNCTIONAL PROTEIN ADE2"/>
    <property type="match status" value="1"/>
</dbReference>
<dbReference type="AlphaFoldDB" id="A0A133PQ96"/>
<dbReference type="EMBL" id="LRQE01000024">
    <property type="protein sequence ID" value="KXA30800.1"/>
    <property type="molecule type" value="Genomic_DNA"/>
</dbReference>
<keyword evidence="5" id="KW-0658">Purine biosynthesis</keyword>
<comment type="pathway">
    <text evidence="1">Purine metabolism; IMP biosynthesis via de novo pathway; 5-amino-1-(5-phospho-D-ribosyl)imidazole-4-carboxamide from 5-amino-1-(5-phospho-D-ribosyl)imidazole-4-carboxylate: step 1/2.</text>
</comment>
<dbReference type="SUPFAM" id="SSF56104">
    <property type="entry name" value="SAICAR synthase-like"/>
    <property type="match status" value="1"/>
</dbReference>
<evidence type="ECO:0000313" key="10">
    <source>
        <dbReference type="Proteomes" id="UP000070174"/>
    </source>
</evidence>
<dbReference type="Pfam" id="PF01259">
    <property type="entry name" value="SAICAR_synt"/>
    <property type="match status" value="1"/>
</dbReference>
<evidence type="ECO:0000256" key="1">
    <source>
        <dbReference type="ARBA" id="ARBA00004672"/>
    </source>
</evidence>
<comment type="catalytic activity">
    <reaction evidence="7">
        <text>5-amino-1-(5-phospho-D-ribosyl)imidazole-4-carboxylate + L-aspartate + ATP = (2S)-2-[5-amino-1-(5-phospho-beta-D-ribosyl)imidazole-4-carboxamido]succinate + ADP + phosphate + 2 H(+)</text>
        <dbReference type="Rhea" id="RHEA:22628"/>
        <dbReference type="ChEBI" id="CHEBI:15378"/>
        <dbReference type="ChEBI" id="CHEBI:29991"/>
        <dbReference type="ChEBI" id="CHEBI:30616"/>
        <dbReference type="ChEBI" id="CHEBI:43474"/>
        <dbReference type="ChEBI" id="CHEBI:58443"/>
        <dbReference type="ChEBI" id="CHEBI:77657"/>
        <dbReference type="ChEBI" id="CHEBI:456216"/>
        <dbReference type="EC" id="6.3.2.6"/>
    </reaction>
</comment>
<evidence type="ECO:0000256" key="6">
    <source>
        <dbReference type="ARBA" id="ARBA00022840"/>
    </source>
</evidence>
<keyword evidence="6" id="KW-0067">ATP-binding</keyword>
<dbReference type="GO" id="GO:0006189">
    <property type="term" value="P:'de novo' IMP biosynthetic process"/>
    <property type="evidence" value="ECO:0007669"/>
    <property type="project" value="UniProtKB-UniPathway"/>
</dbReference>
<gene>
    <name evidence="9" type="ORF">HMPREF3229_00808</name>
</gene>
<name>A0A133PQ96_9FIRM</name>
<evidence type="ECO:0000256" key="4">
    <source>
        <dbReference type="ARBA" id="ARBA00022741"/>
    </source>
</evidence>
<feature type="domain" description="SAICAR synthetase/ADE2 N-terminal" evidence="8">
    <location>
        <begin position="4"/>
        <end position="212"/>
    </location>
</feature>
<evidence type="ECO:0000313" key="9">
    <source>
        <dbReference type="EMBL" id="KXA30800.1"/>
    </source>
</evidence>
<accession>A0A133PQ96</accession>
<dbReference type="InterPro" id="IPR028923">
    <property type="entry name" value="SAICAR_synt/ADE2_N"/>
</dbReference>
<dbReference type="UniPathway" id="UPA00074">
    <property type="reaction ID" value="UER00131"/>
</dbReference>